<accession>A0A0H3ZUD8</accession>
<protein>
    <submittedName>
        <fullName evidence="1">Uncharacterized protein</fullName>
    </submittedName>
</protein>
<evidence type="ECO:0000313" key="1">
    <source>
        <dbReference type="EMBL" id="AKN38112.1"/>
    </source>
</evidence>
<dbReference type="AlphaFoldDB" id="A0A0H3ZUD8"/>
<reference evidence="1" key="1">
    <citation type="journal article" date="2015" name="MBio">
        <title>Eco-Evolutionary Dynamics of Episomes among Ecologically Cohesive Bacterial Populations.</title>
        <authorList>
            <person name="Xue H."/>
            <person name="Cordero O.X."/>
            <person name="Camas F.M."/>
            <person name="Trimble W."/>
            <person name="Meyer F."/>
            <person name="Guglielmini J."/>
            <person name="Rocha E.P."/>
            <person name="Polz M.F."/>
        </authorList>
    </citation>
    <scope>NUCLEOTIDE SEQUENCE</scope>
    <source>
        <strain evidence="1">1F_260</strain>
    </source>
</reference>
<proteinExistence type="predicted"/>
<organism evidence="1">
    <name type="scientific">Enterovibrio norvegicus</name>
    <dbReference type="NCBI Taxonomy" id="188144"/>
    <lineage>
        <taxon>Bacteria</taxon>
        <taxon>Pseudomonadati</taxon>
        <taxon>Pseudomonadota</taxon>
        <taxon>Gammaproteobacteria</taxon>
        <taxon>Vibrionales</taxon>
        <taxon>Vibrionaceae</taxon>
        <taxon>Enterovibrio</taxon>
    </lineage>
</organism>
<sequence length="148" mass="16725">MRTSRKFCASLAEIFGQKQSDITPTMIEQTRRALADAGLIAKSRGRSFSEMSDREALYLLIAVGLPVKREQRVEWIKSFDSIPDFADQLLAAIVDPDFMAVHFYKGGAQLWVGGKRRLIGEKSDGLYSLMLNINSEIFQMALFEKETK</sequence>
<name>A0A0H3ZUD8_9GAMM</name>
<dbReference type="EMBL" id="KP795564">
    <property type="protein sequence ID" value="AKN38112.1"/>
    <property type="molecule type" value="Genomic_DNA"/>
</dbReference>